<dbReference type="Proteomes" id="UP001281147">
    <property type="component" value="Unassembled WGS sequence"/>
</dbReference>
<sequence length="486" mass="52581">MKKTFSARRVPRKIGQDEDEQPSPATTEGEEVSEPTIKRPSAKPRKGSSLRTSFAPTAVEDDDAGVVTPKRSNLSRIAVQRNASKRSALLASNLPTRQSDGDEDEDDKPSYTVASLQELKNSTPTTPRDIITDASTSEIEDSTQALDLTSKFGSSLSRYQQQHSSAIPSATEIAEKKARRARLAKEHAAEEYISLDLDDPGLDEDGEEEEDENVMRDENGRLVLKPKDKYGQAESRLSRDDEDVMENFDDFTEAEGRILLGRKAEAEAARKRKVDMAAQIAEAEDHSDSDSDASERERNEAFEAAQTRHGTYGTQATTLNQDASAARPRTPPTISPLPTLDGVIERLRKQISDMQTSCMRKLQEMEALGREKVRLAEEEVRIQGALRETAEKSARLRAERGIEGPVSSGDTTAGLLEAPATAGLGSAAREDGEDMDVEQMDGGHAGLGFCMSARGLESLGASAVGTPAAGADDGDSGSVEPDTMAR</sequence>
<dbReference type="EMBL" id="JAUTXU010000020">
    <property type="protein sequence ID" value="KAK3720829.1"/>
    <property type="molecule type" value="Genomic_DNA"/>
</dbReference>
<evidence type="ECO:0000313" key="1">
    <source>
        <dbReference type="EMBL" id="KAK3720829.1"/>
    </source>
</evidence>
<evidence type="ECO:0000313" key="2">
    <source>
        <dbReference type="Proteomes" id="UP001281147"/>
    </source>
</evidence>
<protein>
    <submittedName>
        <fullName evidence="1">Uncharacterized protein</fullName>
    </submittedName>
</protein>
<accession>A0ACC3NRA9</accession>
<proteinExistence type="predicted"/>
<keyword evidence="2" id="KW-1185">Reference proteome</keyword>
<reference evidence="1" key="1">
    <citation type="submission" date="2023-07" db="EMBL/GenBank/DDBJ databases">
        <title>Black Yeasts Isolated from many extreme environments.</title>
        <authorList>
            <person name="Coleine C."/>
            <person name="Stajich J.E."/>
            <person name="Selbmann L."/>
        </authorList>
    </citation>
    <scope>NUCLEOTIDE SEQUENCE</scope>
    <source>
        <strain evidence="1">CCFEE 5714</strain>
    </source>
</reference>
<organism evidence="1 2">
    <name type="scientific">Vermiconidia calcicola</name>
    <dbReference type="NCBI Taxonomy" id="1690605"/>
    <lineage>
        <taxon>Eukaryota</taxon>
        <taxon>Fungi</taxon>
        <taxon>Dikarya</taxon>
        <taxon>Ascomycota</taxon>
        <taxon>Pezizomycotina</taxon>
        <taxon>Dothideomycetes</taxon>
        <taxon>Dothideomycetidae</taxon>
        <taxon>Mycosphaerellales</taxon>
        <taxon>Extremaceae</taxon>
        <taxon>Vermiconidia</taxon>
    </lineage>
</organism>
<comment type="caution">
    <text evidence="1">The sequence shown here is derived from an EMBL/GenBank/DDBJ whole genome shotgun (WGS) entry which is preliminary data.</text>
</comment>
<gene>
    <name evidence="1" type="ORF">LTR37_003492</name>
</gene>
<name>A0ACC3NRA9_9PEZI</name>